<dbReference type="AlphaFoldDB" id="A0A2S0RD02"/>
<reference evidence="1 2" key="1">
    <citation type="submission" date="2018-04" db="EMBL/GenBank/DDBJ databases">
        <title>Genome sequencing of Flavobacterium sp. HYN0048.</title>
        <authorList>
            <person name="Yi H."/>
            <person name="Baek C."/>
        </authorList>
    </citation>
    <scope>NUCLEOTIDE SEQUENCE [LARGE SCALE GENOMIC DNA]</scope>
    <source>
        <strain evidence="1 2">HYN0048</strain>
    </source>
</reference>
<evidence type="ECO:0000313" key="1">
    <source>
        <dbReference type="EMBL" id="AWA29419.1"/>
    </source>
</evidence>
<proteinExistence type="predicted"/>
<protein>
    <submittedName>
        <fullName evidence="1">Uncharacterized protein</fullName>
    </submittedName>
</protein>
<dbReference type="EMBL" id="CP028811">
    <property type="protein sequence ID" value="AWA29419.1"/>
    <property type="molecule type" value="Genomic_DNA"/>
</dbReference>
<keyword evidence="2" id="KW-1185">Reference proteome</keyword>
<dbReference type="Proteomes" id="UP000244193">
    <property type="component" value="Chromosome"/>
</dbReference>
<evidence type="ECO:0000313" key="2">
    <source>
        <dbReference type="Proteomes" id="UP000244193"/>
    </source>
</evidence>
<sequence>MCQYGNDDDHSQPADNTCIYSGSSNLFRKHISRAADKLKQRRYRNLVTGIEQYRYDNLYFYAVRRAMCQYGNDDDHS</sequence>
<gene>
    <name evidence="1" type="ORF">HYN48_04580</name>
</gene>
<name>A0A2S0RD02_9FLAO</name>
<organism evidence="1 2">
    <name type="scientific">Flavobacterium magnum</name>
    <dbReference type="NCBI Taxonomy" id="2162713"/>
    <lineage>
        <taxon>Bacteria</taxon>
        <taxon>Pseudomonadati</taxon>
        <taxon>Bacteroidota</taxon>
        <taxon>Flavobacteriia</taxon>
        <taxon>Flavobacteriales</taxon>
        <taxon>Flavobacteriaceae</taxon>
        <taxon>Flavobacterium</taxon>
    </lineage>
</organism>
<accession>A0A2S0RD02</accession>
<dbReference type="KEGG" id="fmg:HYN48_04580"/>